<dbReference type="Proteomes" id="UP000030765">
    <property type="component" value="Unassembled WGS sequence"/>
</dbReference>
<dbReference type="EMBL" id="KE525407">
    <property type="protein sequence ID" value="KFB52914.1"/>
    <property type="molecule type" value="Genomic_DNA"/>
</dbReference>
<gene>
    <name evidence="2" type="ORF">ZHAS_00021196</name>
</gene>
<dbReference type="VEuPathDB" id="VectorBase:ASIS009426"/>
<feature type="compositionally biased region" description="Low complexity" evidence="1">
    <location>
        <begin position="1"/>
        <end position="10"/>
    </location>
</feature>
<evidence type="ECO:0000313" key="4">
    <source>
        <dbReference type="Proteomes" id="UP000030765"/>
    </source>
</evidence>
<dbReference type="EnsemblMetazoa" id="ASIC021196-RA">
    <property type="protein sequence ID" value="ASIC021196-PA"/>
    <property type="gene ID" value="ASIC021196"/>
</dbReference>
<keyword evidence="4" id="KW-1185">Reference proteome</keyword>
<feature type="region of interest" description="Disordered" evidence="1">
    <location>
        <begin position="1"/>
        <end position="88"/>
    </location>
</feature>
<dbReference type="AlphaFoldDB" id="A0A084WRS0"/>
<reference evidence="3" key="2">
    <citation type="submission" date="2020-05" db="UniProtKB">
        <authorList>
            <consortium name="EnsemblMetazoa"/>
        </authorList>
    </citation>
    <scope>IDENTIFICATION</scope>
</reference>
<proteinExistence type="predicted"/>
<feature type="region of interest" description="Disordered" evidence="1">
    <location>
        <begin position="104"/>
        <end position="132"/>
    </location>
</feature>
<dbReference type="EMBL" id="ATLV01026183">
    <property type="status" value="NOT_ANNOTATED_CDS"/>
    <property type="molecule type" value="Genomic_DNA"/>
</dbReference>
<dbReference type="VEuPathDB" id="VectorBase:ASIC021196"/>
<feature type="compositionally biased region" description="Low complexity" evidence="1">
    <location>
        <begin position="46"/>
        <end position="59"/>
    </location>
</feature>
<protein>
    <submittedName>
        <fullName evidence="2">AGAP007005-PA-like protein</fullName>
    </submittedName>
</protein>
<dbReference type="OrthoDB" id="10070859at2759"/>
<sequence>MVMIASGHSPNGPPEHHPPNPYADGHSTLPPSYRSVHPGVETLHRQSPSSPQAQPQCSSRNLGHTTRDDNIQEGGEAKPNVPDGAAHHTPSIIKIDDRRHSMVPSTEGIGGTVGSLQEAPTKRRSSVPGTSLIDTRTESAAPRNDSDLMSAKTYNTGLKDLVTIVTISGTIEPSASAPGKAVYTTSNGSNGGSVPSASTGNGATCTLLNSNSTPLVATVIPVSKSSTGGGAQ</sequence>
<reference evidence="2 4" key="1">
    <citation type="journal article" date="2014" name="BMC Genomics">
        <title>Genome sequence of Anopheles sinensis provides insight into genetics basis of mosquito competence for malaria parasites.</title>
        <authorList>
            <person name="Zhou D."/>
            <person name="Zhang D."/>
            <person name="Ding G."/>
            <person name="Shi L."/>
            <person name="Hou Q."/>
            <person name="Ye Y."/>
            <person name="Xu Y."/>
            <person name="Zhou H."/>
            <person name="Xiong C."/>
            <person name="Li S."/>
            <person name="Yu J."/>
            <person name="Hong S."/>
            <person name="Yu X."/>
            <person name="Zou P."/>
            <person name="Chen C."/>
            <person name="Chang X."/>
            <person name="Wang W."/>
            <person name="Lv Y."/>
            <person name="Sun Y."/>
            <person name="Ma L."/>
            <person name="Shen B."/>
            <person name="Zhu C."/>
        </authorList>
    </citation>
    <scope>NUCLEOTIDE SEQUENCE [LARGE SCALE GENOMIC DNA]</scope>
</reference>
<evidence type="ECO:0000313" key="2">
    <source>
        <dbReference type="EMBL" id="KFB52914.1"/>
    </source>
</evidence>
<name>A0A084WRS0_ANOSI</name>
<evidence type="ECO:0000313" key="3">
    <source>
        <dbReference type="EnsemblMetazoa" id="ASIC021196-PA"/>
    </source>
</evidence>
<evidence type="ECO:0000256" key="1">
    <source>
        <dbReference type="SAM" id="MobiDB-lite"/>
    </source>
</evidence>
<organism evidence="2">
    <name type="scientific">Anopheles sinensis</name>
    <name type="common">Mosquito</name>
    <dbReference type="NCBI Taxonomy" id="74873"/>
    <lineage>
        <taxon>Eukaryota</taxon>
        <taxon>Metazoa</taxon>
        <taxon>Ecdysozoa</taxon>
        <taxon>Arthropoda</taxon>
        <taxon>Hexapoda</taxon>
        <taxon>Insecta</taxon>
        <taxon>Pterygota</taxon>
        <taxon>Neoptera</taxon>
        <taxon>Endopterygota</taxon>
        <taxon>Diptera</taxon>
        <taxon>Nematocera</taxon>
        <taxon>Culicoidea</taxon>
        <taxon>Culicidae</taxon>
        <taxon>Anophelinae</taxon>
        <taxon>Anopheles</taxon>
    </lineage>
</organism>
<accession>A0A084WRS0</accession>